<evidence type="ECO:0000256" key="4">
    <source>
        <dbReference type="ARBA" id="ARBA00022692"/>
    </source>
</evidence>
<feature type="transmembrane region" description="Helical" evidence="7">
    <location>
        <begin position="46"/>
        <end position="71"/>
    </location>
</feature>
<feature type="transmembrane region" description="Helical" evidence="7">
    <location>
        <begin position="78"/>
        <end position="98"/>
    </location>
</feature>
<feature type="transmembrane region" description="Helical" evidence="7">
    <location>
        <begin position="398"/>
        <end position="417"/>
    </location>
</feature>
<dbReference type="InterPro" id="IPR020846">
    <property type="entry name" value="MFS_dom"/>
</dbReference>
<accession>A0A1Q2D4C0</accession>
<evidence type="ECO:0000256" key="5">
    <source>
        <dbReference type="ARBA" id="ARBA00022989"/>
    </source>
</evidence>
<evidence type="ECO:0000313" key="10">
    <source>
        <dbReference type="Proteomes" id="UP000188246"/>
    </source>
</evidence>
<feature type="transmembrane region" description="Helical" evidence="7">
    <location>
        <begin position="143"/>
        <end position="166"/>
    </location>
</feature>
<keyword evidence="10" id="KW-1185">Reference proteome</keyword>
<dbReference type="CDD" id="cd06173">
    <property type="entry name" value="MFS_MefA_like"/>
    <property type="match status" value="1"/>
</dbReference>
<feature type="transmembrane region" description="Helical" evidence="7">
    <location>
        <begin position="223"/>
        <end position="249"/>
    </location>
</feature>
<keyword evidence="2" id="KW-0813">Transport</keyword>
<dbReference type="PROSITE" id="PS50850">
    <property type="entry name" value="MFS"/>
    <property type="match status" value="1"/>
</dbReference>
<dbReference type="STRING" id="633807.BW732_02275"/>
<dbReference type="OrthoDB" id="212436at2"/>
<evidence type="ECO:0000256" key="7">
    <source>
        <dbReference type="SAM" id="Phobius"/>
    </source>
</evidence>
<dbReference type="KEGG" id="vpi:BW732_02275"/>
<dbReference type="AlphaFoldDB" id="A0A1Q2D4C0"/>
<dbReference type="PANTHER" id="PTHR43266:SF2">
    <property type="entry name" value="MAJOR FACILITATOR SUPERFAMILY (MFS) PROFILE DOMAIN-CONTAINING PROTEIN"/>
    <property type="match status" value="1"/>
</dbReference>
<dbReference type="Pfam" id="PF07690">
    <property type="entry name" value="MFS_1"/>
    <property type="match status" value="1"/>
</dbReference>
<dbReference type="SUPFAM" id="SSF103473">
    <property type="entry name" value="MFS general substrate transporter"/>
    <property type="match status" value="1"/>
</dbReference>
<dbReference type="Proteomes" id="UP000188246">
    <property type="component" value="Chromosome"/>
</dbReference>
<evidence type="ECO:0000259" key="8">
    <source>
        <dbReference type="PROSITE" id="PS50850"/>
    </source>
</evidence>
<keyword evidence="6 7" id="KW-0472">Membrane</keyword>
<evidence type="ECO:0000256" key="3">
    <source>
        <dbReference type="ARBA" id="ARBA00022475"/>
    </source>
</evidence>
<feature type="transmembrane region" description="Helical" evidence="7">
    <location>
        <begin position="308"/>
        <end position="333"/>
    </location>
</feature>
<keyword evidence="5 7" id="KW-1133">Transmembrane helix</keyword>
<evidence type="ECO:0000256" key="2">
    <source>
        <dbReference type="ARBA" id="ARBA00022448"/>
    </source>
</evidence>
<evidence type="ECO:0000256" key="6">
    <source>
        <dbReference type="ARBA" id="ARBA00023136"/>
    </source>
</evidence>
<dbReference type="Gene3D" id="1.20.1250.20">
    <property type="entry name" value="MFS general substrate transporter like domains"/>
    <property type="match status" value="1"/>
</dbReference>
<keyword evidence="4 7" id="KW-0812">Transmembrane</keyword>
<evidence type="ECO:0000313" key="9">
    <source>
        <dbReference type="EMBL" id="AQP53171.1"/>
    </source>
</evidence>
<dbReference type="GO" id="GO:0005886">
    <property type="term" value="C:plasma membrane"/>
    <property type="evidence" value="ECO:0007669"/>
    <property type="project" value="UniProtKB-SubCell"/>
</dbReference>
<dbReference type="PANTHER" id="PTHR43266">
    <property type="entry name" value="MACROLIDE-EFFLUX PROTEIN"/>
    <property type="match status" value="1"/>
</dbReference>
<evidence type="ECO:0000256" key="1">
    <source>
        <dbReference type="ARBA" id="ARBA00004651"/>
    </source>
</evidence>
<dbReference type="RefSeq" id="WP_126844417.1">
    <property type="nucleotide sequence ID" value="NZ_CP019609.1"/>
</dbReference>
<protein>
    <submittedName>
        <fullName evidence="9">MFS transporter</fullName>
    </submittedName>
</protein>
<dbReference type="InterPro" id="IPR036259">
    <property type="entry name" value="MFS_trans_sf"/>
</dbReference>
<feature type="transmembrane region" description="Helical" evidence="7">
    <location>
        <begin position="284"/>
        <end position="302"/>
    </location>
</feature>
<dbReference type="InterPro" id="IPR011701">
    <property type="entry name" value="MFS"/>
</dbReference>
<reference evidence="9 10" key="1">
    <citation type="journal article" date="2010" name="Int. J. Syst. Evol. Microbiol.">
        <title>Vagococcus penaei sp. nov., isolated from spoilage microbiota of cooked shrimp (Penaeus vannamei).</title>
        <authorList>
            <person name="Jaffres E."/>
            <person name="Prevost H."/>
            <person name="Rossero A."/>
            <person name="Joffraud J.J."/>
            <person name="Dousset X."/>
        </authorList>
    </citation>
    <scope>NUCLEOTIDE SEQUENCE [LARGE SCALE GENOMIC DNA]</scope>
    <source>
        <strain evidence="9 10">CD276</strain>
    </source>
</reference>
<gene>
    <name evidence="9" type="ORF">BW732_02275</name>
</gene>
<name>A0A1Q2D4C0_9ENTE</name>
<keyword evidence="3" id="KW-1003">Cell membrane</keyword>
<comment type="subcellular location">
    <subcellularLocation>
        <location evidence="1">Cell membrane</location>
        <topology evidence="1">Multi-pass membrane protein</topology>
    </subcellularLocation>
</comment>
<feature type="transmembrane region" description="Helical" evidence="7">
    <location>
        <begin position="345"/>
        <end position="368"/>
    </location>
</feature>
<proteinExistence type="predicted"/>
<dbReference type="GO" id="GO:0022857">
    <property type="term" value="F:transmembrane transporter activity"/>
    <property type="evidence" value="ECO:0007669"/>
    <property type="project" value="InterPro"/>
</dbReference>
<feature type="domain" description="Major facilitator superfamily (MFS) profile" evidence="8">
    <location>
        <begin position="1"/>
        <end position="195"/>
    </location>
</feature>
<sequence length="433" mass="46972">MTTKKGGQQTFSRFLLLWVGQFISAIGSGLTSFGLGIYVYEQTNKASLMALVTLCGFIPMLILSPLAGVLADRYDRRLLMILGDSLSLIGLIYLLVVVQSPNVTLWKICLGVMISATFSTLIEPAYKATVSDMLLAEDYTKASGLMQLTSSAKYLISPVIAGLLLTIANIELLILLDSGTIIMTIFTTMVVRKGLKIDKSYEHSTVSADLKLAWQAITQQSGLVILVLLSAILTFLLGFIELLSVPMILSFANTAVVGTIEAIVATGMLVSSVLLSIVPIKKSFTKYLAWSLFGEGFFMILFGWRESIFLLCLSGFLFFAMMPFANTTLDFLIRVNVSPSLQGRVWSLIGVVSQLGFVAAYAFSGLLADYVFTPLLLEDGALASSLGQLIGTGQGRGMGLLIMTAGLFLCILALVIYRLQSIKQLEKEVTYVL</sequence>
<dbReference type="EMBL" id="CP019609">
    <property type="protein sequence ID" value="AQP53171.1"/>
    <property type="molecule type" value="Genomic_DNA"/>
</dbReference>
<feature type="transmembrane region" description="Helical" evidence="7">
    <location>
        <begin position="255"/>
        <end position="277"/>
    </location>
</feature>
<feature type="transmembrane region" description="Helical" evidence="7">
    <location>
        <begin position="14"/>
        <end position="40"/>
    </location>
</feature>
<organism evidence="9 10">
    <name type="scientific">Vagococcus penaei</name>
    <dbReference type="NCBI Taxonomy" id="633807"/>
    <lineage>
        <taxon>Bacteria</taxon>
        <taxon>Bacillati</taxon>
        <taxon>Bacillota</taxon>
        <taxon>Bacilli</taxon>
        <taxon>Lactobacillales</taxon>
        <taxon>Enterococcaceae</taxon>
        <taxon>Vagococcus</taxon>
    </lineage>
</organism>